<geneLocation type="plasmid" evidence="3 4">
    <name>unnamed1</name>
</geneLocation>
<evidence type="ECO:0000256" key="1">
    <source>
        <dbReference type="ARBA" id="ARBA00004418"/>
    </source>
</evidence>
<sequence length="434" mass="48465">MISERGGGGLAIGRRQFLAAAMLAVPAVRAQEGVHLRMSWWGGNDVHRAQLRALEAFEARYPGIKVTAEYTGWVGHLERLTTQIAGGTAPDVMMVNWNWLKLFSRDGEGFLDLAQVADIIDLSQFDHDAIAMSSVRGRLNGLPPNMTARLFWFNKTTFTKAGLPIPDSWEALLAAGPLFRDRLGPDHYPLDMNFQDTVALLYSWISQKTQLPFIDEEARRLTADRDLLVAAAKLYQRLVDQHVVPSARERASFGHVQLQETRPWITGRYAGIYQWTSSVGKYVETLEPGQKMVLAPYPMLEGAADPGLLYKPAMMYAINRHTQHPREAALLLQFLLNDPEGVRILGARRGVPASAAARRTLEEDGQLTGLALEGQRQIESLPRGIVLSGYYEHARVRDGFNDILEKLGYGMLTPEEAGHAMEREINGILKRVIR</sequence>
<accession>A0A2K9NLJ5</accession>
<name>A0A2K9NLJ5_9PROT</name>
<evidence type="ECO:0000256" key="2">
    <source>
        <dbReference type="ARBA" id="ARBA00008520"/>
    </source>
</evidence>
<dbReference type="PANTHER" id="PTHR43649:SF11">
    <property type="entry name" value="ABC TRANSPORTER SUBSTRATE-BINDING PROTEIN YESO-RELATED"/>
    <property type="match status" value="1"/>
</dbReference>
<dbReference type="InterPro" id="IPR006059">
    <property type="entry name" value="SBP"/>
</dbReference>
<dbReference type="Proteomes" id="UP000234752">
    <property type="component" value="Plasmid unnamed1"/>
</dbReference>
<comment type="similarity">
    <text evidence="2">Belongs to the bacterial solute-binding protein 1 family.</text>
</comment>
<comment type="subcellular location">
    <subcellularLocation>
        <location evidence="1">Periplasm</location>
    </subcellularLocation>
</comment>
<evidence type="ECO:0000313" key="3">
    <source>
        <dbReference type="EMBL" id="AUN33496.1"/>
    </source>
</evidence>
<dbReference type="GO" id="GO:0042597">
    <property type="term" value="C:periplasmic space"/>
    <property type="evidence" value="ECO:0007669"/>
    <property type="project" value="UniProtKB-SubCell"/>
</dbReference>
<dbReference type="PANTHER" id="PTHR43649">
    <property type="entry name" value="ARABINOSE-BINDING PROTEIN-RELATED"/>
    <property type="match status" value="1"/>
</dbReference>
<keyword evidence="4" id="KW-1185">Reference proteome</keyword>
<protein>
    <submittedName>
        <fullName evidence="3">Sugar ABC transporter substrate-binding protein</fullName>
    </submittedName>
</protein>
<dbReference type="SUPFAM" id="SSF53850">
    <property type="entry name" value="Periplasmic binding protein-like II"/>
    <property type="match status" value="1"/>
</dbReference>
<gene>
    <name evidence="3" type="ORF">C0V82_24435</name>
</gene>
<reference evidence="3 4" key="1">
    <citation type="submission" date="2017-12" db="EMBL/GenBank/DDBJ databases">
        <title>Genomes of bacteria within cyanobacterial aggregates.</title>
        <authorList>
            <person name="Cai H."/>
        </authorList>
    </citation>
    <scope>NUCLEOTIDE SEQUENCE [LARGE SCALE GENOMIC DNA]</scope>
    <source>
        <strain evidence="3 4">TH16</strain>
        <plasmid evidence="3 4">unnamed1</plasmid>
    </source>
</reference>
<dbReference type="EMBL" id="CP025613">
    <property type="protein sequence ID" value="AUN33496.1"/>
    <property type="molecule type" value="Genomic_DNA"/>
</dbReference>
<dbReference type="AlphaFoldDB" id="A0A2K9NLJ5"/>
<dbReference type="Gene3D" id="3.40.190.10">
    <property type="entry name" value="Periplasmic binding protein-like II"/>
    <property type="match status" value="2"/>
</dbReference>
<organism evidence="3 4">
    <name type="scientific">Niveispirillum cyanobacteriorum</name>
    <dbReference type="NCBI Taxonomy" id="1612173"/>
    <lineage>
        <taxon>Bacteria</taxon>
        <taxon>Pseudomonadati</taxon>
        <taxon>Pseudomonadota</taxon>
        <taxon>Alphaproteobacteria</taxon>
        <taxon>Rhodospirillales</taxon>
        <taxon>Azospirillaceae</taxon>
        <taxon>Niveispirillum</taxon>
    </lineage>
</organism>
<evidence type="ECO:0000313" key="4">
    <source>
        <dbReference type="Proteomes" id="UP000234752"/>
    </source>
</evidence>
<proteinExistence type="inferred from homology"/>
<keyword evidence="3" id="KW-0614">Plasmid</keyword>
<dbReference type="Pfam" id="PF01547">
    <property type="entry name" value="SBP_bac_1"/>
    <property type="match status" value="1"/>
</dbReference>
<dbReference type="InterPro" id="IPR050490">
    <property type="entry name" value="Bact_solute-bd_prot1"/>
</dbReference>
<dbReference type="RefSeq" id="WP_102115007.1">
    <property type="nucleotide sequence ID" value="NZ_BMGN01000001.1"/>
</dbReference>
<dbReference type="KEGG" id="ncb:C0V82_24435"/>